<dbReference type="InterPro" id="IPR029058">
    <property type="entry name" value="AB_hydrolase_fold"/>
</dbReference>
<protein>
    <recommendedName>
        <fullName evidence="4">AB hydrolase-1 domain-containing protein</fullName>
    </recommendedName>
</protein>
<keyword evidence="3" id="KW-0732">Signal</keyword>
<dbReference type="PANTHER" id="PTHR11005">
    <property type="entry name" value="LYSOSOMAL ACID LIPASE-RELATED"/>
    <property type="match status" value="1"/>
</dbReference>
<evidence type="ECO:0000313" key="5">
    <source>
        <dbReference type="EMBL" id="CAG9857238.1"/>
    </source>
</evidence>
<feature type="signal peptide" evidence="3">
    <location>
        <begin position="1"/>
        <end position="20"/>
    </location>
</feature>
<evidence type="ECO:0000313" key="6">
    <source>
        <dbReference type="Proteomes" id="UP001153712"/>
    </source>
</evidence>
<evidence type="ECO:0000259" key="4">
    <source>
        <dbReference type="Pfam" id="PF00561"/>
    </source>
</evidence>
<proteinExistence type="predicted"/>
<keyword evidence="2" id="KW-0443">Lipid metabolism</keyword>
<organism evidence="5 6">
    <name type="scientific">Phyllotreta striolata</name>
    <name type="common">Striped flea beetle</name>
    <name type="synonym">Crioceris striolata</name>
    <dbReference type="NCBI Taxonomy" id="444603"/>
    <lineage>
        <taxon>Eukaryota</taxon>
        <taxon>Metazoa</taxon>
        <taxon>Ecdysozoa</taxon>
        <taxon>Arthropoda</taxon>
        <taxon>Hexapoda</taxon>
        <taxon>Insecta</taxon>
        <taxon>Pterygota</taxon>
        <taxon>Neoptera</taxon>
        <taxon>Endopterygota</taxon>
        <taxon>Coleoptera</taxon>
        <taxon>Polyphaga</taxon>
        <taxon>Cucujiformia</taxon>
        <taxon>Chrysomeloidea</taxon>
        <taxon>Chrysomelidae</taxon>
        <taxon>Galerucinae</taxon>
        <taxon>Alticini</taxon>
        <taxon>Phyllotreta</taxon>
    </lineage>
</organism>
<sequence>MLLEIISLLSFLLVRQNCNAIKCCATVPDYYRANGNCWDNPDAESTQTEILQRWGAKVDEHFLTTDDGYVIFMSTASFNKTKSTPVVFGHGQHHNGDSFVTNYNKSLVYNLLQDGYEVSIINYRGSKYSKGHVNLSYSDEAYWNFGFHEMAVYDLRKCLEFIYSRNKEKSIYIGYSLGTLISFAYSSTFSEEAGEYLQGIISFGPFATLSRVRSLFNPGLVIWPAIRPFFKLVFGNYLPRAEAALDIASKSPLGWLFLEFIERLPIIGIDLGQIDPSYKPVQVFLFEDKIPIGVLDQLSELRRSGKLIQKDYGVKNMEVYGTPTPPVYDLSKIIVPNALFVGKGDFLGDPNEATFIYEQFTNETQCGYVLIKLDGWYHGDFLWAKDGIELLVKPVMEKIKQLEQNSC</sequence>
<dbReference type="InterPro" id="IPR000073">
    <property type="entry name" value="AB_hydrolase_1"/>
</dbReference>
<dbReference type="AlphaFoldDB" id="A0A9N9TNF7"/>
<evidence type="ECO:0000256" key="2">
    <source>
        <dbReference type="ARBA" id="ARBA00023098"/>
    </source>
</evidence>
<feature type="chain" id="PRO_5040375317" description="AB hydrolase-1 domain-containing protein" evidence="3">
    <location>
        <begin position="21"/>
        <end position="407"/>
    </location>
</feature>
<gene>
    <name evidence="5" type="ORF">PHYEVI_LOCUS3643</name>
</gene>
<dbReference type="SUPFAM" id="SSF53474">
    <property type="entry name" value="alpha/beta-Hydrolases"/>
    <property type="match status" value="1"/>
</dbReference>
<dbReference type="EMBL" id="OU900106">
    <property type="protein sequence ID" value="CAG9857238.1"/>
    <property type="molecule type" value="Genomic_DNA"/>
</dbReference>
<keyword evidence="1" id="KW-0442">Lipid degradation</keyword>
<evidence type="ECO:0000256" key="3">
    <source>
        <dbReference type="SAM" id="SignalP"/>
    </source>
</evidence>
<keyword evidence="6" id="KW-1185">Reference proteome</keyword>
<dbReference type="Gene3D" id="3.40.50.1820">
    <property type="entry name" value="alpha/beta hydrolase"/>
    <property type="match status" value="1"/>
</dbReference>
<reference evidence="5" key="1">
    <citation type="submission" date="2022-01" db="EMBL/GenBank/DDBJ databases">
        <authorList>
            <person name="King R."/>
        </authorList>
    </citation>
    <scope>NUCLEOTIDE SEQUENCE</scope>
</reference>
<dbReference type="GO" id="GO:0016042">
    <property type="term" value="P:lipid catabolic process"/>
    <property type="evidence" value="ECO:0007669"/>
    <property type="project" value="UniProtKB-KW"/>
</dbReference>
<dbReference type="Pfam" id="PF00561">
    <property type="entry name" value="Abhydrolase_1"/>
    <property type="match status" value="1"/>
</dbReference>
<dbReference type="OrthoDB" id="9974421at2759"/>
<dbReference type="Proteomes" id="UP001153712">
    <property type="component" value="Chromosome 13"/>
</dbReference>
<feature type="domain" description="AB hydrolase-1" evidence="4">
    <location>
        <begin position="85"/>
        <end position="205"/>
    </location>
</feature>
<name>A0A9N9TNF7_PHYSR</name>
<evidence type="ECO:0000256" key="1">
    <source>
        <dbReference type="ARBA" id="ARBA00022963"/>
    </source>
</evidence>
<accession>A0A9N9TNF7</accession>